<dbReference type="Proteomes" id="UP000004863">
    <property type="component" value="Unassembled WGS sequence"/>
</dbReference>
<comment type="caution">
    <text evidence="1">The sequence shown here is derived from an EMBL/GenBank/DDBJ whole genome shotgun (WGS) entry which is preliminary data.</text>
</comment>
<evidence type="ECO:0000313" key="2">
    <source>
        <dbReference type="Proteomes" id="UP000004863"/>
    </source>
</evidence>
<sequence length="41" mass="4895">MARTPGTEKTWCILTRQRRKTVYAWIHAAASRLYTSTYLEY</sequence>
<proteinExistence type="predicted"/>
<name>I0UVL7_9MICC</name>
<evidence type="ECO:0000313" key="1">
    <source>
        <dbReference type="EMBL" id="EID51920.1"/>
    </source>
</evidence>
<organism evidence="1 2">
    <name type="scientific">Rothia aeria F0474</name>
    <dbReference type="NCBI Taxonomy" id="1125724"/>
    <lineage>
        <taxon>Bacteria</taxon>
        <taxon>Bacillati</taxon>
        <taxon>Actinomycetota</taxon>
        <taxon>Actinomycetes</taxon>
        <taxon>Micrococcales</taxon>
        <taxon>Micrococcaceae</taxon>
        <taxon>Rothia</taxon>
    </lineage>
</organism>
<accession>I0UVL7</accession>
<protein>
    <submittedName>
        <fullName evidence="1">Uncharacterized protein</fullName>
    </submittedName>
</protein>
<dbReference type="EMBL" id="AJJQ01000004">
    <property type="protein sequence ID" value="EID51920.1"/>
    <property type="molecule type" value="Genomic_DNA"/>
</dbReference>
<keyword evidence="2" id="KW-1185">Reference proteome</keyword>
<gene>
    <name evidence="1" type="ORF">HMPREF1324_0972</name>
</gene>
<reference evidence="1" key="1">
    <citation type="submission" date="2012-03" db="EMBL/GenBank/DDBJ databases">
        <authorList>
            <person name="Durkin A.S."/>
            <person name="McCorrison J."/>
            <person name="Torralba M."/>
            <person name="Gillis M."/>
            <person name="Methe B."/>
            <person name="Sutton G."/>
            <person name="Nelson K.E."/>
        </authorList>
    </citation>
    <scope>NUCLEOTIDE SEQUENCE [LARGE SCALE GENOMIC DNA]</scope>
    <source>
        <strain evidence="1">F0474</strain>
    </source>
</reference>
<dbReference type="AlphaFoldDB" id="I0UVL7"/>